<reference evidence="2 3" key="1">
    <citation type="submission" date="2016-06" db="EMBL/GenBank/DDBJ databases">
        <title>Genome sequencing of Cryobacterium arcticum PAMC 27867.</title>
        <authorList>
            <person name="Lee J."/>
            <person name="Kim O.-S."/>
        </authorList>
    </citation>
    <scope>NUCLEOTIDE SEQUENCE [LARGE SCALE GENOMIC DNA]</scope>
    <source>
        <strain evidence="2 3">PAMC 27867</strain>
        <plasmid evidence="3">pp27867_1</plasmid>
    </source>
</reference>
<evidence type="ECO:0000313" key="3">
    <source>
        <dbReference type="Proteomes" id="UP000092582"/>
    </source>
</evidence>
<dbReference type="KEGG" id="cart:PA27867_3895"/>
<dbReference type="InterPro" id="IPR036249">
    <property type="entry name" value="Thioredoxin-like_sf"/>
</dbReference>
<dbReference type="EMBL" id="CP016283">
    <property type="protein sequence ID" value="ANP74808.1"/>
    <property type="molecule type" value="Genomic_DNA"/>
</dbReference>
<dbReference type="Pfam" id="PF00462">
    <property type="entry name" value="Glutaredoxin"/>
    <property type="match status" value="1"/>
</dbReference>
<geneLocation type="plasmid" evidence="3">
    <name>pp27867_1</name>
</geneLocation>
<feature type="domain" description="Glutaredoxin" evidence="1">
    <location>
        <begin position="5"/>
        <end position="56"/>
    </location>
</feature>
<name>A0A1B1BQI7_9MICO</name>
<accession>A0A1B1BQI7</accession>
<dbReference type="OrthoDB" id="3260940at2"/>
<dbReference type="CDD" id="cd02976">
    <property type="entry name" value="NrdH"/>
    <property type="match status" value="1"/>
</dbReference>
<keyword evidence="2" id="KW-0614">Plasmid</keyword>
<protein>
    <submittedName>
        <fullName evidence="2">NrdH-redoxin</fullName>
    </submittedName>
</protein>
<dbReference type="AlphaFoldDB" id="A0A1B1BQI7"/>
<gene>
    <name evidence="2" type="ORF">PA27867_3895</name>
</gene>
<dbReference type="SUPFAM" id="SSF52833">
    <property type="entry name" value="Thioredoxin-like"/>
    <property type="match status" value="1"/>
</dbReference>
<dbReference type="InterPro" id="IPR002109">
    <property type="entry name" value="Glutaredoxin"/>
</dbReference>
<dbReference type="PROSITE" id="PS51354">
    <property type="entry name" value="GLUTAREDOXIN_2"/>
    <property type="match status" value="1"/>
</dbReference>
<organism evidence="2 3">
    <name type="scientific">Cryobacterium arcticum</name>
    <dbReference type="NCBI Taxonomy" id="670052"/>
    <lineage>
        <taxon>Bacteria</taxon>
        <taxon>Bacillati</taxon>
        <taxon>Actinomycetota</taxon>
        <taxon>Actinomycetes</taxon>
        <taxon>Micrococcales</taxon>
        <taxon>Microbacteriaceae</taxon>
        <taxon>Cryobacterium</taxon>
    </lineage>
</organism>
<proteinExistence type="predicted"/>
<dbReference type="Gene3D" id="3.40.30.10">
    <property type="entry name" value="Glutaredoxin"/>
    <property type="match status" value="1"/>
</dbReference>
<evidence type="ECO:0000259" key="1">
    <source>
        <dbReference type="Pfam" id="PF00462"/>
    </source>
</evidence>
<dbReference type="Proteomes" id="UP000092582">
    <property type="component" value="Plasmid pP27867_1"/>
</dbReference>
<sequence length="76" mass="8338">MSESVVVYTLPECQPCRMTKMKLDQEGISYAVVDLSKDEAALEHIRALGHLQAPVVETSSTSWSGFQPELITALAE</sequence>
<evidence type="ECO:0000313" key="2">
    <source>
        <dbReference type="EMBL" id="ANP74808.1"/>
    </source>
</evidence>
<keyword evidence="3" id="KW-1185">Reference proteome</keyword>